<evidence type="ECO:0000256" key="2">
    <source>
        <dbReference type="ARBA" id="ARBA00023125"/>
    </source>
</evidence>
<dbReference type="InterPro" id="IPR037171">
    <property type="entry name" value="NagB/RpiA_transferase-like"/>
</dbReference>
<keyword evidence="7" id="KW-1185">Reference proteome</keyword>
<dbReference type="InterPro" id="IPR036388">
    <property type="entry name" value="WH-like_DNA-bd_sf"/>
</dbReference>
<dbReference type="SUPFAM" id="SSF100950">
    <property type="entry name" value="NagB/RpiA/CoA transferase-like"/>
    <property type="match status" value="1"/>
</dbReference>
<dbReference type="Gene3D" id="3.40.50.1360">
    <property type="match status" value="1"/>
</dbReference>
<dbReference type="InterPro" id="IPR050313">
    <property type="entry name" value="Carb_Metab_HTH_regulators"/>
</dbReference>
<evidence type="ECO:0000256" key="4">
    <source>
        <dbReference type="SAM" id="MobiDB-lite"/>
    </source>
</evidence>
<dbReference type="OrthoDB" id="9797223at2"/>
<evidence type="ECO:0000313" key="7">
    <source>
        <dbReference type="Proteomes" id="UP000249522"/>
    </source>
</evidence>
<dbReference type="PROSITE" id="PS51000">
    <property type="entry name" value="HTH_DEOR_2"/>
    <property type="match status" value="1"/>
</dbReference>
<feature type="region of interest" description="Disordered" evidence="4">
    <location>
        <begin position="65"/>
        <end position="86"/>
    </location>
</feature>
<evidence type="ECO:0000313" key="6">
    <source>
        <dbReference type="EMBL" id="PZD97048.1"/>
    </source>
</evidence>
<sequence length="261" mass="28464">MSILSEERKVHILERLESHRKVSAPELARILSVSTETIRRDLAALEEQGKLRRVYGGAVKAGMTSDEPSYLQRQTHNRESKRSIGRSAAASIKDGSTILIDVGTTTLELARAISGCRQVTILTNSLPVATVLCESLQKNKFSGSVMLLGGMLNPEQQSLSGPFCEQMIAELQVDQAFLSCGGISAEQGVTDYDVNEAACSQMFARSAAKVTVLADHTKLGQRTFVRVIGLEQVNEIISDSPCPKEWMSAMKGYKISWVTAE</sequence>
<dbReference type="Pfam" id="PF00455">
    <property type="entry name" value="DeoRC"/>
    <property type="match status" value="1"/>
</dbReference>
<keyword evidence="3" id="KW-0804">Transcription</keyword>
<dbReference type="InterPro" id="IPR036390">
    <property type="entry name" value="WH_DNA-bd_sf"/>
</dbReference>
<organism evidence="6 7">
    <name type="scientific">Paenibacillus sambharensis</name>
    <dbReference type="NCBI Taxonomy" id="1803190"/>
    <lineage>
        <taxon>Bacteria</taxon>
        <taxon>Bacillati</taxon>
        <taxon>Bacillota</taxon>
        <taxon>Bacilli</taxon>
        <taxon>Bacillales</taxon>
        <taxon>Paenibacillaceae</taxon>
        <taxon>Paenibacillus</taxon>
    </lineage>
</organism>
<name>A0A2W1L9Z6_9BACL</name>
<feature type="domain" description="HTH deoR-type" evidence="5">
    <location>
        <begin position="5"/>
        <end position="60"/>
    </location>
</feature>
<keyword evidence="2" id="KW-0238">DNA-binding</keyword>
<dbReference type="PANTHER" id="PTHR30363:SF44">
    <property type="entry name" value="AGA OPERON TRANSCRIPTIONAL REPRESSOR-RELATED"/>
    <property type="match status" value="1"/>
</dbReference>
<dbReference type="Gene3D" id="1.10.10.10">
    <property type="entry name" value="Winged helix-like DNA-binding domain superfamily/Winged helix DNA-binding domain"/>
    <property type="match status" value="1"/>
</dbReference>
<dbReference type="PROSITE" id="PS00894">
    <property type="entry name" value="HTH_DEOR_1"/>
    <property type="match status" value="1"/>
</dbReference>
<accession>A0A2W1L9Z6</accession>
<evidence type="ECO:0000256" key="1">
    <source>
        <dbReference type="ARBA" id="ARBA00023015"/>
    </source>
</evidence>
<dbReference type="InterPro" id="IPR018356">
    <property type="entry name" value="Tscrpt_reg_HTH_DeoR_CS"/>
</dbReference>
<evidence type="ECO:0000256" key="3">
    <source>
        <dbReference type="ARBA" id="ARBA00023163"/>
    </source>
</evidence>
<dbReference type="Pfam" id="PF08220">
    <property type="entry name" value="HTH_DeoR"/>
    <property type="match status" value="1"/>
</dbReference>
<dbReference type="EMBL" id="QKRB01000031">
    <property type="protein sequence ID" value="PZD97048.1"/>
    <property type="molecule type" value="Genomic_DNA"/>
</dbReference>
<dbReference type="Proteomes" id="UP000249522">
    <property type="component" value="Unassembled WGS sequence"/>
</dbReference>
<dbReference type="SMART" id="SM01134">
    <property type="entry name" value="DeoRC"/>
    <property type="match status" value="1"/>
</dbReference>
<dbReference type="SUPFAM" id="SSF46785">
    <property type="entry name" value="Winged helix' DNA-binding domain"/>
    <property type="match status" value="1"/>
</dbReference>
<dbReference type="GO" id="GO:0003677">
    <property type="term" value="F:DNA binding"/>
    <property type="evidence" value="ECO:0007669"/>
    <property type="project" value="UniProtKB-KW"/>
</dbReference>
<proteinExistence type="predicted"/>
<dbReference type="PANTHER" id="PTHR30363">
    <property type="entry name" value="HTH-TYPE TRANSCRIPTIONAL REGULATOR SRLR-RELATED"/>
    <property type="match status" value="1"/>
</dbReference>
<comment type="caution">
    <text evidence="6">The sequence shown here is derived from an EMBL/GenBank/DDBJ whole genome shotgun (WGS) entry which is preliminary data.</text>
</comment>
<dbReference type="RefSeq" id="WP_111145375.1">
    <property type="nucleotide sequence ID" value="NZ_QKRB01000031.1"/>
</dbReference>
<dbReference type="PRINTS" id="PR00037">
    <property type="entry name" value="HTHLACR"/>
</dbReference>
<reference evidence="6 7" key="1">
    <citation type="submission" date="2018-06" db="EMBL/GenBank/DDBJ databases">
        <title>Paenibacillus imtechensis sp. nov.</title>
        <authorList>
            <person name="Pinnaka A.K."/>
            <person name="Singh H."/>
            <person name="Kaur M."/>
        </authorList>
    </citation>
    <scope>NUCLEOTIDE SEQUENCE [LARGE SCALE GENOMIC DNA]</scope>
    <source>
        <strain evidence="6 7">SMB1</strain>
    </source>
</reference>
<keyword evidence="1" id="KW-0805">Transcription regulation</keyword>
<dbReference type="InterPro" id="IPR014036">
    <property type="entry name" value="DeoR-like_C"/>
</dbReference>
<protein>
    <submittedName>
        <fullName evidence="6">DeoR/GlpR transcriptional regulator</fullName>
    </submittedName>
</protein>
<dbReference type="SMART" id="SM00420">
    <property type="entry name" value="HTH_DEOR"/>
    <property type="match status" value="1"/>
</dbReference>
<dbReference type="AlphaFoldDB" id="A0A2W1L9Z6"/>
<evidence type="ECO:0000259" key="5">
    <source>
        <dbReference type="PROSITE" id="PS51000"/>
    </source>
</evidence>
<dbReference type="GO" id="GO:0003700">
    <property type="term" value="F:DNA-binding transcription factor activity"/>
    <property type="evidence" value="ECO:0007669"/>
    <property type="project" value="InterPro"/>
</dbReference>
<gene>
    <name evidence="6" type="ORF">DNH61_03910</name>
</gene>
<dbReference type="InterPro" id="IPR001034">
    <property type="entry name" value="DeoR_HTH"/>
</dbReference>